<name>A0A8H5LJ37_9AGAR</name>
<evidence type="ECO:0000313" key="3">
    <source>
        <dbReference type="Proteomes" id="UP000559256"/>
    </source>
</evidence>
<feature type="domain" description="Tyrosine specific protein phosphatases" evidence="1">
    <location>
        <begin position="130"/>
        <end position="181"/>
    </location>
</feature>
<dbReference type="InterPro" id="IPR026893">
    <property type="entry name" value="Tyr/Ser_Pase_IphP-type"/>
</dbReference>
<dbReference type="SUPFAM" id="SSF52799">
    <property type="entry name" value="(Phosphotyrosine protein) phosphatases II"/>
    <property type="match status" value="1"/>
</dbReference>
<dbReference type="Pfam" id="PF13350">
    <property type="entry name" value="Y_phosphatase3"/>
    <property type="match status" value="1"/>
</dbReference>
<dbReference type="EMBL" id="JAACJM010000047">
    <property type="protein sequence ID" value="KAF5358989.1"/>
    <property type="molecule type" value="Genomic_DNA"/>
</dbReference>
<dbReference type="PROSITE" id="PS50056">
    <property type="entry name" value="TYR_PHOSPHATASE_2"/>
    <property type="match status" value="1"/>
</dbReference>
<evidence type="ECO:0000259" key="1">
    <source>
        <dbReference type="PROSITE" id="PS50056"/>
    </source>
</evidence>
<sequence>MLQELEPLDPAYVKDVLSNPPFVTLPGVINVRDLGGYPSVDFPDKHTIPNRFLRSAELSSITDEGKELLKNLGIRKVFDLRSDTEIEKYVAPLPTIEGVEVIRCPVFQKQDYSPEMMAKRYQLYASGKTEAFMELYSQILDHGGGAFGTILRHIGDNPDEGCIFHCTAGKDRTGIVAAILLKLAGVADDKIAEDYALTRVGREPARDLIMQRLSKEPLFASNNEAALNMFTCRPETMTAFLELLRDRYGGVEEYVKKYCSLTDEDIVTIRANLLTSQGSHL</sequence>
<proteinExistence type="predicted"/>
<reference evidence="2 3" key="1">
    <citation type="journal article" date="2020" name="ISME J.">
        <title>Uncovering the hidden diversity of litter-decomposition mechanisms in mushroom-forming fungi.</title>
        <authorList>
            <person name="Floudas D."/>
            <person name="Bentzer J."/>
            <person name="Ahren D."/>
            <person name="Johansson T."/>
            <person name="Persson P."/>
            <person name="Tunlid A."/>
        </authorList>
    </citation>
    <scope>NUCLEOTIDE SEQUENCE [LARGE SCALE GENOMIC DNA]</scope>
    <source>
        <strain evidence="2 3">CBS 291.85</strain>
    </source>
</reference>
<dbReference type="PANTHER" id="PTHR31126">
    <property type="entry name" value="TYROSINE-PROTEIN PHOSPHATASE"/>
    <property type="match status" value="1"/>
</dbReference>
<dbReference type="PANTHER" id="PTHR31126:SF1">
    <property type="entry name" value="TYROSINE SPECIFIC PROTEIN PHOSPHATASES DOMAIN-CONTAINING PROTEIN"/>
    <property type="match status" value="1"/>
</dbReference>
<keyword evidence="3" id="KW-1185">Reference proteome</keyword>
<dbReference type="InterPro" id="IPR016130">
    <property type="entry name" value="Tyr_Pase_AS"/>
</dbReference>
<dbReference type="PROSITE" id="PS00383">
    <property type="entry name" value="TYR_PHOSPHATASE_1"/>
    <property type="match status" value="1"/>
</dbReference>
<accession>A0A8H5LJ37</accession>
<organism evidence="2 3">
    <name type="scientific">Tetrapyrgos nigripes</name>
    <dbReference type="NCBI Taxonomy" id="182062"/>
    <lineage>
        <taxon>Eukaryota</taxon>
        <taxon>Fungi</taxon>
        <taxon>Dikarya</taxon>
        <taxon>Basidiomycota</taxon>
        <taxon>Agaricomycotina</taxon>
        <taxon>Agaricomycetes</taxon>
        <taxon>Agaricomycetidae</taxon>
        <taxon>Agaricales</taxon>
        <taxon>Marasmiineae</taxon>
        <taxon>Marasmiaceae</taxon>
        <taxon>Tetrapyrgos</taxon>
    </lineage>
</organism>
<dbReference type="OrthoDB" id="449382at2759"/>
<protein>
    <recommendedName>
        <fullName evidence="1">Tyrosine specific protein phosphatases domain-containing protein</fullName>
    </recommendedName>
</protein>
<comment type="caution">
    <text evidence="2">The sequence shown here is derived from an EMBL/GenBank/DDBJ whole genome shotgun (WGS) entry which is preliminary data.</text>
</comment>
<dbReference type="InterPro" id="IPR000387">
    <property type="entry name" value="Tyr_Pase_dom"/>
</dbReference>
<dbReference type="GO" id="GO:0004721">
    <property type="term" value="F:phosphoprotein phosphatase activity"/>
    <property type="evidence" value="ECO:0007669"/>
    <property type="project" value="InterPro"/>
</dbReference>
<evidence type="ECO:0000313" key="2">
    <source>
        <dbReference type="EMBL" id="KAF5358989.1"/>
    </source>
</evidence>
<dbReference type="InterPro" id="IPR029021">
    <property type="entry name" value="Prot-tyrosine_phosphatase-like"/>
</dbReference>
<dbReference type="Proteomes" id="UP000559256">
    <property type="component" value="Unassembled WGS sequence"/>
</dbReference>
<gene>
    <name evidence="2" type="ORF">D9758_004831</name>
</gene>
<dbReference type="Gene3D" id="3.90.190.10">
    <property type="entry name" value="Protein tyrosine phosphatase superfamily"/>
    <property type="match status" value="1"/>
</dbReference>
<dbReference type="AlphaFoldDB" id="A0A8H5LJ37"/>